<dbReference type="EMBL" id="JAULSV010000007">
    <property type="protein sequence ID" value="KAK0639721.1"/>
    <property type="molecule type" value="Genomic_DNA"/>
</dbReference>
<evidence type="ECO:0000313" key="7">
    <source>
        <dbReference type="EMBL" id="KAK0639721.1"/>
    </source>
</evidence>
<evidence type="ECO:0000256" key="6">
    <source>
        <dbReference type="SAM" id="MobiDB-lite"/>
    </source>
</evidence>
<organism evidence="7 8">
    <name type="scientific">Cercophora newfieldiana</name>
    <dbReference type="NCBI Taxonomy" id="92897"/>
    <lineage>
        <taxon>Eukaryota</taxon>
        <taxon>Fungi</taxon>
        <taxon>Dikarya</taxon>
        <taxon>Ascomycota</taxon>
        <taxon>Pezizomycotina</taxon>
        <taxon>Sordariomycetes</taxon>
        <taxon>Sordariomycetidae</taxon>
        <taxon>Sordariales</taxon>
        <taxon>Lasiosphaeriaceae</taxon>
        <taxon>Cercophora</taxon>
    </lineage>
</organism>
<dbReference type="Pfam" id="PF06179">
    <property type="entry name" value="Med22"/>
    <property type="match status" value="1"/>
</dbReference>
<comment type="caution">
    <text evidence="7">The sequence shown here is derived from an EMBL/GenBank/DDBJ whole genome shotgun (WGS) entry which is preliminary data.</text>
</comment>
<comment type="subcellular location">
    <subcellularLocation>
        <location evidence="1">Nucleus</location>
    </subcellularLocation>
</comment>
<gene>
    <name evidence="7" type="ORF">B0T16DRAFT_337443</name>
</gene>
<keyword evidence="4" id="KW-0804">Transcription</keyword>
<dbReference type="InterPro" id="IPR009332">
    <property type="entry name" value="Med22"/>
</dbReference>
<evidence type="ECO:0000256" key="1">
    <source>
        <dbReference type="ARBA" id="ARBA00004123"/>
    </source>
</evidence>
<comment type="similarity">
    <text evidence="2">Belongs to the Mediator complex subunit 22 family.</text>
</comment>
<dbReference type="GO" id="GO:0003712">
    <property type="term" value="F:transcription coregulator activity"/>
    <property type="evidence" value="ECO:0007669"/>
    <property type="project" value="InterPro"/>
</dbReference>
<dbReference type="AlphaFoldDB" id="A0AA39XT32"/>
<evidence type="ECO:0000313" key="8">
    <source>
        <dbReference type="Proteomes" id="UP001174936"/>
    </source>
</evidence>
<keyword evidence="8" id="KW-1185">Reference proteome</keyword>
<proteinExistence type="inferred from homology"/>
<dbReference type="Gene3D" id="6.10.280.160">
    <property type="entry name" value="Mediator of RNA polymerase II transcription subunit 22"/>
    <property type="match status" value="1"/>
</dbReference>
<evidence type="ECO:0000256" key="2">
    <source>
        <dbReference type="ARBA" id="ARBA00005942"/>
    </source>
</evidence>
<evidence type="ECO:0000256" key="4">
    <source>
        <dbReference type="ARBA" id="ARBA00023163"/>
    </source>
</evidence>
<dbReference type="GO" id="GO:0016592">
    <property type="term" value="C:mediator complex"/>
    <property type="evidence" value="ECO:0007669"/>
    <property type="project" value="InterPro"/>
</dbReference>
<reference evidence="7" key="1">
    <citation type="submission" date="2023-06" db="EMBL/GenBank/DDBJ databases">
        <title>Genome-scale phylogeny and comparative genomics of the fungal order Sordariales.</title>
        <authorList>
            <consortium name="Lawrence Berkeley National Laboratory"/>
            <person name="Hensen N."/>
            <person name="Bonometti L."/>
            <person name="Westerberg I."/>
            <person name="Brannstrom I.O."/>
            <person name="Guillou S."/>
            <person name="Cros-Aarteil S."/>
            <person name="Calhoun S."/>
            <person name="Haridas S."/>
            <person name="Kuo A."/>
            <person name="Mondo S."/>
            <person name="Pangilinan J."/>
            <person name="Riley R."/>
            <person name="Labutti K."/>
            <person name="Andreopoulos B."/>
            <person name="Lipzen A."/>
            <person name="Chen C."/>
            <person name="Yanf M."/>
            <person name="Daum C."/>
            <person name="Ng V."/>
            <person name="Clum A."/>
            <person name="Steindorff A."/>
            <person name="Ohm R."/>
            <person name="Martin F."/>
            <person name="Silar P."/>
            <person name="Natvig D."/>
            <person name="Lalanne C."/>
            <person name="Gautier V."/>
            <person name="Ament-Velasquez S.L."/>
            <person name="Kruys A."/>
            <person name="Hutchinson M.I."/>
            <person name="Powell A.J."/>
            <person name="Barry K."/>
            <person name="Miller A.N."/>
            <person name="Grigoriev I.V."/>
            <person name="Debuchy R."/>
            <person name="Gladieux P."/>
            <person name="Thoren M.H."/>
            <person name="Johannesson H."/>
        </authorList>
    </citation>
    <scope>NUCLEOTIDE SEQUENCE</scope>
    <source>
        <strain evidence="7">SMH2532-1</strain>
    </source>
</reference>
<accession>A0AA39XT32</accession>
<dbReference type="GO" id="GO:0006357">
    <property type="term" value="P:regulation of transcription by RNA polymerase II"/>
    <property type="evidence" value="ECO:0007669"/>
    <property type="project" value="InterPro"/>
</dbReference>
<dbReference type="Proteomes" id="UP001174936">
    <property type="component" value="Unassembled WGS sequence"/>
</dbReference>
<evidence type="ECO:0000256" key="3">
    <source>
        <dbReference type="ARBA" id="ARBA00023015"/>
    </source>
</evidence>
<keyword evidence="5" id="KW-0539">Nucleus</keyword>
<protein>
    <submittedName>
        <fullName evidence="7">Uncharacterized protein</fullName>
    </submittedName>
</protein>
<sequence length="149" mass="16492">MDRDQSASENLLDQENKLIAEILAGFRAIIRAGTDRVDNTASTGQAAFNTMAMEIHMNGLIKSTEDLLGLTRQLRELWVVGPLKKPGEGDDEAQQVIKDDASQYFATLNGMRRAERLKETADQHGSMQYREGPLQGNPMTPSMQMAGRP</sequence>
<name>A0AA39XT32_9PEZI</name>
<keyword evidence="3" id="KW-0805">Transcription regulation</keyword>
<feature type="region of interest" description="Disordered" evidence="6">
    <location>
        <begin position="119"/>
        <end position="149"/>
    </location>
</feature>
<evidence type="ECO:0000256" key="5">
    <source>
        <dbReference type="ARBA" id="ARBA00023242"/>
    </source>
</evidence>